<evidence type="ECO:0000313" key="10">
    <source>
        <dbReference type="Proteomes" id="UP000234420"/>
    </source>
</evidence>
<keyword evidence="6 7" id="KW-0472">Membrane</keyword>
<keyword evidence="5 7" id="KW-1133">Transmembrane helix</keyword>
<evidence type="ECO:0000256" key="4">
    <source>
        <dbReference type="ARBA" id="ARBA00022692"/>
    </source>
</evidence>
<evidence type="ECO:0000256" key="6">
    <source>
        <dbReference type="ARBA" id="ARBA00023136"/>
    </source>
</evidence>
<keyword evidence="10" id="KW-1185">Reference proteome</keyword>
<feature type="domain" description="Type II secretion system protein GspF" evidence="8">
    <location>
        <begin position="23"/>
        <end position="106"/>
    </location>
</feature>
<dbReference type="EMBL" id="NPIB01000020">
    <property type="protein sequence ID" value="PLC57053.1"/>
    <property type="molecule type" value="Genomic_DNA"/>
</dbReference>
<dbReference type="GO" id="GO:0005886">
    <property type="term" value="C:plasma membrane"/>
    <property type="evidence" value="ECO:0007669"/>
    <property type="project" value="UniProtKB-SubCell"/>
</dbReference>
<sequence length="345" mass="38679">MPKKFSNEWFAQRTFKRKIQIEFVSDMAVSLRCNLSPKEHLEQVVKFGSKKQAIPANYMLEKMSSSKPLSVAMEGWFPPVVIQAIRAGESNRKIDEALDNAVDALNNGGIIGKILGSNAYSLFLLFLGTAANVVAFLFIFEPKLEEVNLRYWSPISKIAYDIGYMFVYQSSYYVIGFSLFFFFWGKFLGRKTSKFRSKFDNLPVFKEYRIYNATTLLSSLSLMFKSNIAPNASLPLIEKCTTGYLKSHVELMIARLGSGKNNSIGSVMATGLLTDGELARIEVLTSKNSRSIGFVLDMSKQQHQKMLDAAVTRYGFILQAFSMIYTAGMILVTFLGVSALNMIGL</sequence>
<dbReference type="Pfam" id="PF00482">
    <property type="entry name" value="T2SSF"/>
    <property type="match status" value="1"/>
</dbReference>
<dbReference type="InterPro" id="IPR018076">
    <property type="entry name" value="T2SS_GspF_dom"/>
</dbReference>
<keyword evidence="3" id="KW-1003">Cell membrane</keyword>
<dbReference type="AlphaFoldDB" id="A0A2N4UPX5"/>
<comment type="similarity">
    <text evidence="2">Belongs to the GSP F family.</text>
</comment>
<accession>A0A2N4UPX5</accession>
<dbReference type="Proteomes" id="UP000234420">
    <property type="component" value="Unassembled WGS sequence"/>
</dbReference>
<comment type="subcellular location">
    <subcellularLocation>
        <location evidence="1">Cell membrane</location>
        <topology evidence="1">Multi-pass membrane protein</topology>
    </subcellularLocation>
</comment>
<dbReference type="PANTHER" id="PTHR30012">
    <property type="entry name" value="GENERAL SECRETION PATHWAY PROTEIN"/>
    <property type="match status" value="1"/>
</dbReference>
<reference evidence="9 10" key="1">
    <citation type="journal article" date="2018" name="Syst. Appl. Microbiol.">
        <title>Photobacterium carnosum sp. nov., isolated from spoiled modified atmosphere packaged poultry meat.</title>
        <authorList>
            <person name="Hilgarth M."/>
            <person name="Fuertes S."/>
            <person name="Ehrmann M."/>
            <person name="Vogel R.F."/>
        </authorList>
    </citation>
    <scope>NUCLEOTIDE SEQUENCE [LARGE SCALE GENOMIC DNA]</scope>
    <source>
        <strain evidence="9 10">TMW 2.2021</strain>
    </source>
</reference>
<dbReference type="RefSeq" id="WP_065208226.1">
    <property type="nucleotide sequence ID" value="NZ_JABJXE010000015.1"/>
</dbReference>
<protein>
    <recommendedName>
        <fullName evidence="8">Type II secretion system protein GspF domain-containing protein</fullName>
    </recommendedName>
</protein>
<proteinExistence type="inferred from homology"/>
<dbReference type="InterPro" id="IPR003004">
    <property type="entry name" value="GspF/PilC"/>
</dbReference>
<evidence type="ECO:0000256" key="7">
    <source>
        <dbReference type="SAM" id="Phobius"/>
    </source>
</evidence>
<feature type="transmembrane region" description="Helical" evidence="7">
    <location>
        <begin position="314"/>
        <end position="340"/>
    </location>
</feature>
<evidence type="ECO:0000256" key="3">
    <source>
        <dbReference type="ARBA" id="ARBA00022475"/>
    </source>
</evidence>
<keyword evidence="4 7" id="KW-0812">Transmembrane</keyword>
<organism evidence="9 10">
    <name type="scientific">Photobacterium carnosum</name>
    <dbReference type="NCBI Taxonomy" id="2023717"/>
    <lineage>
        <taxon>Bacteria</taxon>
        <taxon>Pseudomonadati</taxon>
        <taxon>Pseudomonadota</taxon>
        <taxon>Gammaproteobacteria</taxon>
        <taxon>Vibrionales</taxon>
        <taxon>Vibrionaceae</taxon>
        <taxon>Photobacterium</taxon>
    </lineage>
</organism>
<comment type="caution">
    <text evidence="9">The sequence shown here is derived from an EMBL/GenBank/DDBJ whole genome shotgun (WGS) entry which is preliminary data.</text>
</comment>
<dbReference type="Gene3D" id="1.20.81.30">
    <property type="entry name" value="Type II secretion system (T2SS), domain F"/>
    <property type="match status" value="1"/>
</dbReference>
<feature type="transmembrane region" description="Helical" evidence="7">
    <location>
        <begin position="170"/>
        <end position="189"/>
    </location>
</feature>
<evidence type="ECO:0000256" key="2">
    <source>
        <dbReference type="ARBA" id="ARBA00005745"/>
    </source>
</evidence>
<evidence type="ECO:0000256" key="1">
    <source>
        <dbReference type="ARBA" id="ARBA00004651"/>
    </source>
</evidence>
<evidence type="ECO:0000259" key="8">
    <source>
        <dbReference type="Pfam" id="PF00482"/>
    </source>
</evidence>
<dbReference type="PANTHER" id="PTHR30012:SF0">
    <property type="entry name" value="TYPE II SECRETION SYSTEM PROTEIN F-RELATED"/>
    <property type="match status" value="1"/>
</dbReference>
<feature type="transmembrane region" description="Helical" evidence="7">
    <location>
        <begin position="119"/>
        <end position="140"/>
    </location>
</feature>
<evidence type="ECO:0000313" key="9">
    <source>
        <dbReference type="EMBL" id="PLC57053.1"/>
    </source>
</evidence>
<name>A0A2N4UPX5_9GAMM</name>
<evidence type="ECO:0000256" key="5">
    <source>
        <dbReference type="ARBA" id="ARBA00022989"/>
    </source>
</evidence>
<gene>
    <name evidence="9" type="ORF">CIK00_14820</name>
</gene>
<dbReference type="InterPro" id="IPR042094">
    <property type="entry name" value="T2SS_GspF_sf"/>
</dbReference>